<dbReference type="Proteomes" id="UP000828941">
    <property type="component" value="Chromosome 1"/>
</dbReference>
<sequence length="377" mass="45101">MVNYGYQQAMERQGKVIVSLMREIDSKNEKLQEMEHKDMVIANLMREIDSKNEKLMEMEHKHKDRVARMSKLIEGLRENNNSKQKCLMDMEQKCSEFYALVRQLMDEKHELSDKCDESHHLVRQLMDEKNELSEGYQKDLQKIKDTNNLLNETVESQKKEHGELLKRLREHQLNLTKEIEKVNALRKELEEKSEEMEHVESLNRTLIIRESMCKQELYDAREESINRSQDIFRGGRSLLRIKRLGELDQKPFQNACIQKYSNNEWQEVSAQLCSSWEERLKDPHWHPFKKVIVNGVLKEIIDENDEELKGLRIEYGEKAYKAVVNALMELEEYNPNGRYAISEVWNWKEGRKASLKEIIQYIIRQLKTEMRKRKWDD</sequence>
<gene>
    <name evidence="1" type="ORF">L6164_000083</name>
</gene>
<protein>
    <submittedName>
        <fullName evidence="1">Uncharacterized protein</fullName>
    </submittedName>
</protein>
<dbReference type="EMBL" id="CM039426">
    <property type="protein sequence ID" value="KAI4356030.1"/>
    <property type="molecule type" value="Genomic_DNA"/>
</dbReference>
<reference evidence="1 2" key="1">
    <citation type="journal article" date="2022" name="DNA Res.">
        <title>Chromosomal-level genome assembly of the orchid tree Bauhinia variegata (Leguminosae; Cercidoideae) supports the allotetraploid origin hypothesis of Bauhinia.</title>
        <authorList>
            <person name="Zhong Y."/>
            <person name="Chen Y."/>
            <person name="Zheng D."/>
            <person name="Pang J."/>
            <person name="Liu Y."/>
            <person name="Luo S."/>
            <person name="Meng S."/>
            <person name="Qian L."/>
            <person name="Wei D."/>
            <person name="Dai S."/>
            <person name="Zhou R."/>
        </authorList>
    </citation>
    <scope>NUCLEOTIDE SEQUENCE [LARGE SCALE GENOMIC DNA]</scope>
    <source>
        <strain evidence="1">BV-YZ2020</strain>
    </source>
</reference>
<comment type="caution">
    <text evidence="1">The sequence shown here is derived from an EMBL/GenBank/DDBJ whole genome shotgun (WGS) entry which is preliminary data.</text>
</comment>
<keyword evidence="2" id="KW-1185">Reference proteome</keyword>
<organism evidence="1 2">
    <name type="scientific">Bauhinia variegata</name>
    <name type="common">Purple orchid tree</name>
    <name type="synonym">Phanera variegata</name>
    <dbReference type="NCBI Taxonomy" id="167791"/>
    <lineage>
        <taxon>Eukaryota</taxon>
        <taxon>Viridiplantae</taxon>
        <taxon>Streptophyta</taxon>
        <taxon>Embryophyta</taxon>
        <taxon>Tracheophyta</taxon>
        <taxon>Spermatophyta</taxon>
        <taxon>Magnoliopsida</taxon>
        <taxon>eudicotyledons</taxon>
        <taxon>Gunneridae</taxon>
        <taxon>Pentapetalae</taxon>
        <taxon>rosids</taxon>
        <taxon>fabids</taxon>
        <taxon>Fabales</taxon>
        <taxon>Fabaceae</taxon>
        <taxon>Cercidoideae</taxon>
        <taxon>Cercideae</taxon>
        <taxon>Bauhiniinae</taxon>
        <taxon>Bauhinia</taxon>
    </lineage>
</organism>
<evidence type="ECO:0000313" key="1">
    <source>
        <dbReference type="EMBL" id="KAI4356030.1"/>
    </source>
</evidence>
<evidence type="ECO:0000313" key="2">
    <source>
        <dbReference type="Proteomes" id="UP000828941"/>
    </source>
</evidence>
<name>A0ACB9QB11_BAUVA</name>
<proteinExistence type="predicted"/>
<accession>A0ACB9QB11</accession>